<feature type="region of interest" description="Disordered" evidence="1">
    <location>
        <begin position="153"/>
        <end position="175"/>
    </location>
</feature>
<gene>
    <name evidence="2" type="ORF">NTEN_LOCUS16618</name>
</gene>
<keyword evidence="3" id="KW-1185">Reference proteome</keyword>
<name>A0A6H5H775_9HEMI</name>
<organism evidence="2 3">
    <name type="scientific">Nesidiocoris tenuis</name>
    <dbReference type="NCBI Taxonomy" id="355587"/>
    <lineage>
        <taxon>Eukaryota</taxon>
        <taxon>Metazoa</taxon>
        <taxon>Ecdysozoa</taxon>
        <taxon>Arthropoda</taxon>
        <taxon>Hexapoda</taxon>
        <taxon>Insecta</taxon>
        <taxon>Pterygota</taxon>
        <taxon>Neoptera</taxon>
        <taxon>Paraneoptera</taxon>
        <taxon>Hemiptera</taxon>
        <taxon>Heteroptera</taxon>
        <taxon>Panheteroptera</taxon>
        <taxon>Cimicomorpha</taxon>
        <taxon>Miridae</taxon>
        <taxon>Dicyphina</taxon>
        <taxon>Nesidiocoris</taxon>
    </lineage>
</organism>
<dbReference type="AlphaFoldDB" id="A0A6H5H775"/>
<proteinExistence type="predicted"/>
<evidence type="ECO:0000313" key="2">
    <source>
        <dbReference type="EMBL" id="CAB0011715.1"/>
    </source>
</evidence>
<reference evidence="2 3" key="1">
    <citation type="submission" date="2020-02" db="EMBL/GenBank/DDBJ databases">
        <authorList>
            <person name="Ferguson B K."/>
        </authorList>
    </citation>
    <scope>NUCLEOTIDE SEQUENCE [LARGE SCALE GENOMIC DNA]</scope>
</reference>
<dbReference type="OrthoDB" id="6583586at2759"/>
<evidence type="ECO:0000313" key="3">
    <source>
        <dbReference type="Proteomes" id="UP000479000"/>
    </source>
</evidence>
<dbReference type="Proteomes" id="UP000479000">
    <property type="component" value="Unassembled WGS sequence"/>
</dbReference>
<dbReference type="EMBL" id="CADCXU010024255">
    <property type="protein sequence ID" value="CAB0011715.1"/>
    <property type="molecule type" value="Genomic_DNA"/>
</dbReference>
<feature type="compositionally biased region" description="Basic and acidic residues" evidence="1">
    <location>
        <begin position="153"/>
        <end position="164"/>
    </location>
</feature>
<evidence type="ECO:0000256" key="1">
    <source>
        <dbReference type="SAM" id="MobiDB-lite"/>
    </source>
</evidence>
<accession>A0A6H5H775</accession>
<protein>
    <submittedName>
        <fullName evidence="2">Uncharacterized protein</fullName>
    </submittedName>
</protein>
<feature type="non-terminal residue" evidence="2">
    <location>
        <position position="224"/>
    </location>
</feature>
<sequence>MIICYFVKKRFRINWFGSPGRVRLPPENSGLSGSNDLQGRTPDLGERRRWPFCSHLRAPSNEGFTFFRIELKYRLRWIFITRIDRMGPIHHYREVNGSIVIVLKSRIGTELQKKLFLIHIYSESLPEQVSVCPLRPNPGVPRWRIRILLSNSRQEDPGPDRAERASINGTCTRGKIRSPRTAARVAQSVGLRLKKINKSPDAHMIPSGDINFRKTLTSSHVQNL</sequence>